<feature type="domain" description="Zn(2)-C6 fungal-type" evidence="7">
    <location>
        <begin position="111"/>
        <end position="142"/>
    </location>
</feature>
<feature type="region of interest" description="Disordered" evidence="6">
    <location>
        <begin position="1"/>
        <end position="39"/>
    </location>
</feature>
<evidence type="ECO:0000256" key="6">
    <source>
        <dbReference type="SAM" id="MobiDB-lite"/>
    </source>
</evidence>
<feature type="compositionally biased region" description="Polar residues" evidence="6">
    <location>
        <begin position="1"/>
        <end position="14"/>
    </location>
</feature>
<dbReference type="SUPFAM" id="SSF57701">
    <property type="entry name" value="Zn2/Cys6 DNA-binding domain"/>
    <property type="match status" value="1"/>
</dbReference>
<evidence type="ECO:0000256" key="1">
    <source>
        <dbReference type="ARBA" id="ARBA00022723"/>
    </source>
</evidence>
<dbReference type="CDD" id="cd00067">
    <property type="entry name" value="GAL4"/>
    <property type="match status" value="1"/>
</dbReference>
<reference evidence="8 9" key="1">
    <citation type="submission" date="2016-03" db="EMBL/GenBank/DDBJ databases">
        <title>Draft genome sequence of the Fonsecaea monophora CBS 269.37.</title>
        <authorList>
            <person name="Bombassaro A."/>
            <person name="Vinicius W.A."/>
            <person name="De Hoog S."/>
            <person name="Sun J."/>
            <person name="Souza E.M."/>
            <person name="Raittz R.T."/>
            <person name="Costa F."/>
            <person name="Leao A.C."/>
            <person name="Tadra-Sfeir M.Z."/>
            <person name="Baura V."/>
            <person name="Balsanelli E."/>
            <person name="Pedrosa F.O."/>
            <person name="Moreno L.F."/>
            <person name="Steffens M.B."/>
            <person name="Xi L."/>
            <person name="Bocca A.L."/>
            <person name="Felipe M.S."/>
            <person name="Teixeira M."/>
            <person name="Telles Filho F.Q."/>
            <person name="Azevedo C.M."/>
            <person name="Gomes R."/>
            <person name="Vicente V.A."/>
        </authorList>
    </citation>
    <scope>NUCLEOTIDE SEQUENCE [LARGE SCALE GENOMIC DNA]</scope>
    <source>
        <strain evidence="8 9">CBS 269.37</strain>
    </source>
</reference>
<gene>
    <name evidence="8" type="ORF">AYO21_06262</name>
</gene>
<protein>
    <recommendedName>
        <fullName evidence="7">Zn(2)-C6 fungal-type domain-containing protein</fullName>
    </recommendedName>
</protein>
<dbReference type="SMART" id="SM00066">
    <property type="entry name" value="GAL4"/>
    <property type="match status" value="1"/>
</dbReference>
<dbReference type="PROSITE" id="PS50048">
    <property type="entry name" value="ZN2_CY6_FUNGAL_2"/>
    <property type="match status" value="1"/>
</dbReference>
<dbReference type="Gene3D" id="4.10.240.10">
    <property type="entry name" value="Zn(2)-C6 fungal-type DNA-binding domain"/>
    <property type="match status" value="1"/>
</dbReference>
<comment type="caution">
    <text evidence="8">The sequence shown here is derived from an EMBL/GenBank/DDBJ whole genome shotgun (WGS) entry which is preliminary data.</text>
</comment>
<dbReference type="GO" id="GO:0008270">
    <property type="term" value="F:zinc ion binding"/>
    <property type="evidence" value="ECO:0007669"/>
    <property type="project" value="InterPro"/>
</dbReference>
<dbReference type="Pfam" id="PF04082">
    <property type="entry name" value="Fungal_trans"/>
    <property type="match status" value="1"/>
</dbReference>
<dbReference type="PANTHER" id="PTHR46910">
    <property type="entry name" value="TRANSCRIPTION FACTOR PDR1"/>
    <property type="match status" value="1"/>
</dbReference>
<dbReference type="RefSeq" id="XP_022511386.1">
    <property type="nucleotide sequence ID" value="XM_022656223.1"/>
</dbReference>
<dbReference type="GO" id="GO:0006351">
    <property type="term" value="P:DNA-templated transcription"/>
    <property type="evidence" value="ECO:0007669"/>
    <property type="project" value="InterPro"/>
</dbReference>
<dbReference type="InterPro" id="IPR007219">
    <property type="entry name" value="XnlR_reg_dom"/>
</dbReference>
<feature type="compositionally biased region" description="Polar residues" evidence="6">
    <location>
        <begin position="81"/>
        <end position="90"/>
    </location>
</feature>
<keyword evidence="9" id="KW-1185">Reference proteome</keyword>
<keyword evidence="3" id="KW-0238">DNA-binding</keyword>
<evidence type="ECO:0000256" key="5">
    <source>
        <dbReference type="ARBA" id="ARBA00023242"/>
    </source>
</evidence>
<name>A0A177F5B3_9EURO</name>
<keyword evidence="1" id="KW-0479">Metal-binding</keyword>
<dbReference type="AlphaFoldDB" id="A0A177F5B3"/>
<dbReference type="InterPro" id="IPR036864">
    <property type="entry name" value="Zn2-C6_fun-type_DNA-bd_sf"/>
</dbReference>
<accession>A0A177F5B3</accession>
<dbReference type="PROSITE" id="PS00463">
    <property type="entry name" value="ZN2_CY6_FUNGAL_1"/>
    <property type="match status" value="1"/>
</dbReference>
<feature type="region of interest" description="Disordered" evidence="6">
    <location>
        <begin position="681"/>
        <end position="710"/>
    </location>
</feature>
<keyword evidence="2" id="KW-0805">Transcription regulation</keyword>
<dbReference type="GeneID" id="34601422"/>
<feature type="compositionally biased region" description="Pro residues" evidence="6">
    <location>
        <begin position="751"/>
        <end position="768"/>
    </location>
</feature>
<dbReference type="Proteomes" id="UP000077002">
    <property type="component" value="Unassembled WGS sequence"/>
</dbReference>
<dbReference type="Pfam" id="PF00172">
    <property type="entry name" value="Zn_clus"/>
    <property type="match status" value="1"/>
</dbReference>
<feature type="compositionally biased region" description="Low complexity" evidence="6">
    <location>
        <begin position="773"/>
        <end position="786"/>
    </location>
</feature>
<keyword evidence="5" id="KW-0539">Nucleus</keyword>
<evidence type="ECO:0000256" key="4">
    <source>
        <dbReference type="ARBA" id="ARBA00023163"/>
    </source>
</evidence>
<evidence type="ECO:0000256" key="2">
    <source>
        <dbReference type="ARBA" id="ARBA00023015"/>
    </source>
</evidence>
<feature type="compositionally biased region" description="Pro residues" evidence="6">
    <location>
        <begin position="28"/>
        <end position="38"/>
    </location>
</feature>
<organism evidence="8 9">
    <name type="scientific">Fonsecaea monophora</name>
    <dbReference type="NCBI Taxonomy" id="254056"/>
    <lineage>
        <taxon>Eukaryota</taxon>
        <taxon>Fungi</taxon>
        <taxon>Dikarya</taxon>
        <taxon>Ascomycota</taxon>
        <taxon>Pezizomycotina</taxon>
        <taxon>Eurotiomycetes</taxon>
        <taxon>Chaetothyriomycetidae</taxon>
        <taxon>Chaetothyriales</taxon>
        <taxon>Herpotrichiellaceae</taxon>
        <taxon>Fonsecaea</taxon>
    </lineage>
</organism>
<feature type="compositionally biased region" description="Basic residues" evidence="6">
    <location>
        <begin position="681"/>
        <end position="692"/>
    </location>
</feature>
<dbReference type="EMBL" id="LVKK01000043">
    <property type="protein sequence ID" value="OAG39434.1"/>
    <property type="molecule type" value="Genomic_DNA"/>
</dbReference>
<evidence type="ECO:0000256" key="3">
    <source>
        <dbReference type="ARBA" id="ARBA00023125"/>
    </source>
</evidence>
<feature type="region of interest" description="Disordered" evidence="6">
    <location>
        <begin position="72"/>
        <end position="92"/>
    </location>
</feature>
<evidence type="ECO:0000259" key="7">
    <source>
        <dbReference type="PROSITE" id="PS50048"/>
    </source>
</evidence>
<dbReference type="InterPro" id="IPR050987">
    <property type="entry name" value="AtrR-like"/>
</dbReference>
<sequence>MNESLPVCESTSAHPSGPYITAHGLDPTPHPRPAPPRHPGTGLFVSGPPMMSTFYGPHDMGPLSPNEGVYRTGDNLRPGSGTASTPSPGQISAMMMHNPKRAYRQRRKDPSCDACRERKVKCDATETSSCTECSSRNVRCQFTKDTNRRMSSIKLVQDLERQLLEARQQLERYHSVERNSDLSSDLRPESASAVFAEFPSIGKSPRRMLKARAPQDLTNARMQLNDVGRGLLKPPVTGIQPRSHTTQTRISDLQGLPSQAVAENLLHYYHEYIHRLFPVLYWPKFQRNFAAALERGNVQLLPTDWIATLYAVLACGALATHDRARVPEAQEYLTRAISTINFWEDDVSTNQAIVAFLASIALVEMNRKSASWIWLGSAIRIVQDLGLHVQGGQWSPIEGEMRKRIWYSFYVWDRILALELGKPMLINDDECDTEYPEVLDEERVMSDHTHTPLAPKLLLAHVHIARLMAPLAKTFRSLCITSETLAKFESHLGECLVLFPRPLHLSSTAPLDPCIMAPLITFQNTRLMLHRHNLSPSCSSEQRAQAIEQCLHACRDTATILSRCMIPHVQSHEWEQRFVLSATTMLCTHFWRCMLFLLFRQVYDSFFLILRAAATINDARSINICCGRHLSFFVRCLIERIEQPSSMDIDHDEELLVYLSADLQASTNSWVWGNAETGTHLSRRQKHGRPRHQFIEHDPHSSGAQSPSWDNMLSEEEQHDWGGWQHIEQSARYLQQLSERQHYPQNQSQIPPQPPPPSLPVSPLPNGPGPGTSGPTLPPIGSSSSTQTTPDPNRARMTIANII</sequence>
<dbReference type="CDD" id="cd12148">
    <property type="entry name" value="fungal_TF_MHR"/>
    <property type="match status" value="1"/>
</dbReference>
<evidence type="ECO:0000313" key="9">
    <source>
        <dbReference type="Proteomes" id="UP000077002"/>
    </source>
</evidence>
<dbReference type="GO" id="GO:0003677">
    <property type="term" value="F:DNA binding"/>
    <property type="evidence" value="ECO:0007669"/>
    <property type="project" value="UniProtKB-KW"/>
</dbReference>
<proteinExistence type="predicted"/>
<dbReference type="GO" id="GO:0000981">
    <property type="term" value="F:DNA-binding transcription factor activity, RNA polymerase II-specific"/>
    <property type="evidence" value="ECO:0007669"/>
    <property type="project" value="InterPro"/>
</dbReference>
<dbReference type="PANTHER" id="PTHR46910:SF1">
    <property type="entry name" value="MISCELLANEOUS ZN(II)2CYS6 TRANSCRIPTION FACTOR (EUROFUNG)-RELATED"/>
    <property type="match status" value="1"/>
</dbReference>
<dbReference type="OrthoDB" id="2110361at2759"/>
<feature type="region of interest" description="Disordered" evidence="6">
    <location>
        <begin position="740"/>
        <end position="803"/>
    </location>
</feature>
<dbReference type="InterPro" id="IPR001138">
    <property type="entry name" value="Zn2Cys6_DnaBD"/>
</dbReference>
<dbReference type="SMART" id="SM00906">
    <property type="entry name" value="Fungal_trans"/>
    <property type="match status" value="1"/>
</dbReference>
<keyword evidence="4" id="KW-0804">Transcription</keyword>
<evidence type="ECO:0000313" key="8">
    <source>
        <dbReference type="EMBL" id="OAG39434.1"/>
    </source>
</evidence>